<dbReference type="PANTHER" id="PTHR28002:SF1">
    <property type="entry name" value="MIOREX COMPLEX COMPONENT 11"/>
    <property type="match status" value="1"/>
</dbReference>
<protein>
    <submittedName>
        <fullName evidence="1">Uncharacterized protein</fullName>
    </submittedName>
</protein>
<evidence type="ECO:0000313" key="2">
    <source>
        <dbReference type="Proteomes" id="UP000799291"/>
    </source>
</evidence>
<dbReference type="Proteomes" id="UP000799291">
    <property type="component" value="Unassembled WGS sequence"/>
</dbReference>
<proteinExistence type="predicted"/>
<sequence>MCFGGGTSYKVKSKAAWGDSVSEETSGAVARPRRYSIRRYGPQGSYYPAHYYAQPPNYGRAVGALQYPGHFQRHGGVVPHGALYGGGRQFAGGRAAMPSHAAMPPLLRASRTHPPTTATLYNTRVHSAMAAQHGFPQPRQSYLHVPQPGRRGVLVHNGQIPNGAAPSGVVPGGYFQGGFVGGHAGAVGGVIPGGIVGGARVGGVVAGGFHPGVYAAPNYHSRPFYYGPNAAASTYGTGYYNYPSYSYYSPYASYGLGVGLYANYYHPYQRSYYYPTAVAAPAVACAVPAVVSASYVPAATTTYTVTNSHIPAMRTTTTTRTNMPPVMQAPGPARLDIQMENRRIATERGAYNVRNIKPDNVNPDEPFWCMERTGEWHLRTFYQIENECYPGRWHINPDQGFLVFHRA</sequence>
<dbReference type="EMBL" id="MU005579">
    <property type="protein sequence ID" value="KAF2685194.1"/>
    <property type="molecule type" value="Genomic_DNA"/>
</dbReference>
<dbReference type="AlphaFoldDB" id="A0A6G1J3T9"/>
<name>A0A6G1J3T9_9PLEO</name>
<accession>A0A6G1J3T9</accession>
<dbReference type="OrthoDB" id="5194044at2759"/>
<keyword evidence="2" id="KW-1185">Reference proteome</keyword>
<reference evidence="1" key="1">
    <citation type="journal article" date="2020" name="Stud. Mycol.">
        <title>101 Dothideomycetes genomes: a test case for predicting lifestyles and emergence of pathogens.</title>
        <authorList>
            <person name="Haridas S."/>
            <person name="Albert R."/>
            <person name="Binder M."/>
            <person name="Bloem J."/>
            <person name="Labutti K."/>
            <person name="Salamov A."/>
            <person name="Andreopoulos B."/>
            <person name="Baker S."/>
            <person name="Barry K."/>
            <person name="Bills G."/>
            <person name="Bluhm B."/>
            <person name="Cannon C."/>
            <person name="Castanera R."/>
            <person name="Culley D."/>
            <person name="Daum C."/>
            <person name="Ezra D."/>
            <person name="Gonzalez J."/>
            <person name="Henrissat B."/>
            <person name="Kuo A."/>
            <person name="Liang C."/>
            <person name="Lipzen A."/>
            <person name="Lutzoni F."/>
            <person name="Magnuson J."/>
            <person name="Mondo S."/>
            <person name="Nolan M."/>
            <person name="Ohm R."/>
            <person name="Pangilinan J."/>
            <person name="Park H.-J."/>
            <person name="Ramirez L."/>
            <person name="Alfaro M."/>
            <person name="Sun H."/>
            <person name="Tritt A."/>
            <person name="Yoshinaga Y."/>
            <person name="Zwiers L.-H."/>
            <person name="Turgeon B."/>
            <person name="Goodwin S."/>
            <person name="Spatafora J."/>
            <person name="Crous P."/>
            <person name="Grigoriev I."/>
        </authorList>
    </citation>
    <scope>NUCLEOTIDE SEQUENCE</scope>
    <source>
        <strain evidence="1">CBS 122367</strain>
    </source>
</reference>
<dbReference type="PANTHER" id="PTHR28002">
    <property type="entry name" value="MIOREX COMPLEX COMPONENT 11"/>
    <property type="match status" value="1"/>
</dbReference>
<organism evidence="1 2">
    <name type="scientific">Lentithecium fluviatile CBS 122367</name>
    <dbReference type="NCBI Taxonomy" id="1168545"/>
    <lineage>
        <taxon>Eukaryota</taxon>
        <taxon>Fungi</taxon>
        <taxon>Dikarya</taxon>
        <taxon>Ascomycota</taxon>
        <taxon>Pezizomycotina</taxon>
        <taxon>Dothideomycetes</taxon>
        <taxon>Pleosporomycetidae</taxon>
        <taxon>Pleosporales</taxon>
        <taxon>Massarineae</taxon>
        <taxon>Lentitheciaceae</taxon>
        <taxon>Lentithecium</taxon>
    </lineage>
</organism>
<evidence type="ECO:0000313" key="1">
    <source>
        <dbReference type="EMBL" id="KAF2685194.1"/>
    </source>
</evidence>
<dbReference type="GO" id="GO:0005739">
    <property type="term" value="C:mitochondrion"/>
    <property type="evidence" value="ECO:0007669"/>
    <property type="project" value="TreeGrafter"/>
</dbReference>
<dbReference type="InterPro" id="IPR018811">
    <property type="entry name" value="MRX11"/>
</dbReference>
<gene>
    <name evidence="1" type="ORF">K458DRAFT_403419</name>
</gene>